<evidence type="ECO:0000256" key="7">
    <source>
        <dbReference type="ARBA" id="ARBA00044951"/>
    </source>
</evidence>
<evidence type="ECO:0000256" key="4">
    <source>
        <dbReference type="ARBA" id="ARBA00023235"/>
    </source>
</evidence>
<evidence type="ECO:0000256" key="2">
    <source>
        <dbReference type="ARBA" id="ARBA00022723"/>
    </source>
</evidence>
<name>X1NX63_9ZZZZ</name>
<dbReference type="GO" id="GO:0046872">
    <property type="term" value="F:metal ion binding"/>
    <property type="evidence" value="ECO:0007669"/>
    <property type="project" value="UniProtKB-KW"/>
</dbReference>
<comment type="caution">
    <text evidence="9">The sequence shown here is derived from an EMBL/GenBank/DDBJ whole genome shotgun (WGS) entry which is preliminary data.</text>
</comment>
<dbReference type="InterPro" id="IPR011051">
    <property type="entry name" value="RmlC_Cupin_sf"/>
</dbReference>
<reference evidence="9" key="1">
    <citation type="journal article" date="2014" name="Front. Microbiol.">
        <title>High frequency of phylogenetically diverse reductive dehalogenase-homologous genes in deep subseafloor sedimentary metagenomes.</title>
        <authorList>
            <person name="Kawai M."/>
            <person name="Futagami T."/>
            <person name="Toyoda A."/>
            <person name="Takaki Y."/>
            <person name="Nishi S."/>
            <person name="Hori S."/>
            <person name="Arai W."/>
            <person name="Tsubouchi T."/>
            <person name="Morono Y."/>
            <person name="Uchiyama I."/>
            <person name="Ito T."/>
            <person name="Fujiyama A."/>
            <person name="Inagaki F."/>
            <person name="Takami H."/>
        </authorList>
    </citation>
    <scope>NUCLEOTIDE SEQUENCE</scope>
    <source>
        <strain evidence="9">Expedition CK06-06</strain>
    </source>
</reference>
<gene>
    <name evidence="9" type="ORF">S06H3_37398</name>
</gene>
<keyword evidence="5" id="KW-0119">Carbohydrate metabolism</keyword>
<evidence type="ECO:0000256" key="6">
    <source>
        <dbReference type="ARBA" id="ARBA00044907"/>
    </source>
</evidence>
<keyword evidence="3" id="KW-0464">Manganese</keyword>
<sequence length="207" mass="23454">YWTPGQWREKGPEAREIADHELGWDITDFGKGDFNAFGLFLFTLRNGALETADDPGARNYAEKIMIIRDGQMTPMHFHFNKTEDIINRGGANLVIKVYNADENDGLADTEVSVQMDGVTRKFPAGTEVLVGPGESMTIPSRLYHAFWAEPGHGQSLAGEVSRVNDDHYDNRFQQPIGRFPEIEEDEEPLHLLVGDYEKYYPYAKKRG</sequence>
<dbReference type="InterPro" id="IPR014710">
    <property type="entry name" value="RmlC-like_jellyroll"/>
</dbReference>
<dbReference type="EC" id="5.3.1.15" evidence="8"/>
<dbReference type="InterPro" id="IPR047581">
    <property type="entry name" value="EcSI_cupin"/>
</dbReference>
<comment type="cofactor">
    <cofactor evidence="1">
        <name>Mn(2+)</name>
        <dbReference type="ChEBI" id="CHEBI:29035"/>
    </cofactor>
</comment>
<accession>X1NX63</accession>
<evidence type="ECO:0000256" key="1">
    <source>
        <dbReference type="ARBA" id="ARBA00001936"/>
    </source>
</evidence>
<dbReference type="AlphaFoldDB" id="X1NX63"/>
<dbReference type="Gene3D" id="2.60.120.10">
    <property type="entry name" value="Jelly Rolls"/>
    <property type="match status" value="1"/>
</dbReference>
<comment type="similarity">
    <text evidence="7">Belongs to the D-lyxose ketol-isomerase family.</text>
</comment>
<protein>
    <recommendedName>
        <fullName evidence="8">D-lyxose ketol-isomerase</fullName>
        <ecNumber evidence="8">5.3.1.15</ecNumber>
    </recommendedName>
</protein>
<keyword evidence="2" id="KW-0479">Metal-binding</keyword>
<evidence type="ECO:0000256" key="8">
    <source>
        <dbReference type="ARBA" id="ARBA00044972"/>
    </source>
</evidence>
<dbReference type="CDD" id="cd20309">
    <property type="entry name" value="cupin_EcSI"/>
    <property type="match status" value="1"/>
</dbReference>
<dbReference type="InterPro" id="IPR010864">
    <property type="entry name" value="D-lyxose_isomer"/>
</dbReference>
<evidence type="ECO:0000256" key="5">
    <source>
        <dbReference type="ARBA" id="ARBA00023277"/>
    </source>
</evidence>
<feature type="non-terminal residue" evidence="9">
    <location>
        <position position="1"/>
    </location>
</feature>
<dbReference type="GO" id="GO:0016853">
    <property type="term" value="F:isomerase activity"/>
    <property type="evidence" value="ECO:0007669"/>
    <property type="project" value="UniProtKB-KW"/>
</dbReference>
<dbReference type="SUPFAM" id="SSF51182">
    <property type="entry name" value="RmlC-like cupins"/>
    <property type="match status" value="1"/>
</dbReference>
<keyword evidence="4" id="KW-0413">Isomerase</keyword>
<evidence type="ECO:0000313" key="9">
    <source>
        <dbReference type="EMBL" id="GAI23254.1"/>
    </source>
</evidence>
<evidence type="ECO:0000256" key="3">
    <source>
        <dbReference type="ARBA" id="ARBA00023211"/>
    </source>
</evidence>
<organism evidence="9">
    <name type="scientific">marine sediment metagenome</name>
    <dbReference type="NCBI Taxonomy" id="412755"/>
    <lineage>
        <taxon>unclassified sequences</taxon>
        <taxon>metagenomes</taxon>
        <taxon>ecological metagenomes</taxon>
    </lineage>
</organism>
<dbReference type="EMBL" id="BARV01022722">
    <property type="protein sequence ID" value="GAI23254.1"/>
    <property type="molecule type" value="Genomic_DNA"/>
</dbReference>
<dbReference type="Pfam" id="PF07385">
    <property type="entry name" value="Lyx_isomer"/>
    <property type="match status" value="1"/>
</dbReference>
<proteinExistence type="inferred from homology"/>
<comment type="catalytic activity">
    <reaction evidence="6">
        <text>D-lyxose = D-xylulose</text>
        <dbReference type="Rhea" id="RHEA:14201"/>
        <dbReference type="ChEBI" id="CHEBI:16789"/>
        <dbReference type="ChEBI" id="CHEBI:17140"/>
        <dbReference type="EC" id="5.3.1.15"/>
    </reaction>
</comment>